<feature type="transmembrane region" description="Helical" evidence="8">
    <location>
        <begin position="243"/>
        <end position="263"/>
    </location>
</feature>
<name>A0A931ASJ4_9FIRM</name>
<feature type="transmembrane region" description="Helical" evidence="8">
    <location>
        <begin position="283"/>
        <end position="310"/>
    </location>
</feature>
<dbReference type="RefSeq" id="WP_270454654.1">
    <property type="nucleotide sequence ID" value="NZ_JADPIE010000006.1"/>
</dbReference>
<evidence type="ECO:0000256" key="6">
    <source>
        <dbReference type="ARBA" id="ARBA00023136"/>
    </source>
</evidence>
<evidence type="ECO:0000313" key="11">
    <source>
        <dbReference type="Proteomes" id="UP000621436"/>
    </source>
</evidence>
<evidence type="ECO:0000259" key="9">
    <source>
        <dbReference type="Pfam" id="PF00361"/>
    </source>
</evidence>
<comment type="caution">
    <text evidence="10">The sequence shown here is derived from an EMBL/GenBank/DDBJ whole genome shotgun (WGS) entry which is preliminary data.</text>
</comment>
<organism evidence="10 11">
    <name type="scientific">Halonatronomonas betaini</name>
    <dbReference type="NCBI Taxonomy" id="2778430"/>
    <lineage>
        <taxon>Bacteria</taxon>
        <taxon>Bacillati</taxon>
        <taxon>Bacillota</taxon>
        <taxon>Clostridia</taxon>
        <taxon>Halanaerobiales</taxon>
        <taxon>Halarsenatibacteraceae</taxon>
        <taxon>Halonatronomonas</taxon>
    </lineage>
</organism>
<dbReference type="Pfam" id="PF00361">
    <property type="entry name" value="Proton_antipo_M"/>
    <property type="match status" value="1"/>
</dbReference>
<evidence type="ECO:0000256" key="7">
    <source>
        <dbReference type="RuleBase" id="RU000320"/>
    </source>
</evidence>
<keyword evidence="2" id="KW-1003">Cell membrane</keyword>
<evidence type="ECO:0000256" key="8">
    <source>
        <dbReference type="SAM" id="Phobius"/>
    </source>
</evidence>
<feature type="transmembrane region" description="Helical" evidence="8">
    <location>
        <begin position="418"/>
        <end position="438"/>
    </location>
</feature>
<feature type="transmembrane region" description="Helical" evidence="8">
    <location>
        <begin position="101"/>
        <end position="125"/>
    </location>
</feature>
<dbReference type="PRINTS" id="PR01437">
    <property type="entry name" value="NUOXDRDTASE4"/>
</dbReference>
<dbReference type="Proteomes" id="UP000621436">
    <property type="component" value="Unassembled WGS sequence"/>
</dbReference>
<feature type="transmembrane region" description="Helical" evidence="8">
    <location>
        <begin position="540"/>
        <end position="558"/>
    </location>
</feature>
<feature type="transmembrane region" description="Helical" evidence="8">
    <location>
        <begin position="166"/>
        <end position="187"/>
    </location>
</feature>
<proteinExistence type="predicted"/>
<dbReference type="GO" id="GO:0008137">
    <property type="term" value="F:NADH dehydrogenase (ubiquinone) activity"/>
    <property type="evidence" value="ECO:0007669"/>
    <property type="project" value="InterPro"/>
</dbReference>
<accession>A0A931ASJ4</accession>
<keyword evidence="3 7" id="KW-0812">Transmembrane</keyword>
<evidence type="ECO:0000256" key="1">
    <source>
        <dbReference type="ARBA" id="ARBA00004651"/>
    </source>
</evidence>
<dbReference type="PANTHER" id="PTHR42682:SF4">
    <property type="entry name" value="NADH-UBIQUINONE_PLASTOQUINONE"/>
    <property type="match status" value="1"/>
</dbReference>
<comment type="subcellular location">
    <subcellularLocation>
        <location evidence="1">Cell membrane</location>
        <topology evidence="1">Multi-pass membrane protein</topology>
    </subcellularLocation>
    <subcellularLocation>
        <location evidence="7">Membrane</location>
        <topology evidence="7">Multi-pass membrane protein</topology>
    </subcellularLocation>
</comment>
<reference evidence="10" key="1">
    <citation type="submission" date="2020-11" db="EMBL/GenBank/DDBJ databases">
        <title>Halonatronomonas betainensis gen. nov., sp. nov. a novel haloalkaliphilic representative of the family Halanaerobiacae capable of betaine degradation.</title>
        <authorList>
            <person name="Boltyanskaya Y."/>
            <person name="Kevbrin V."/>
            <person name="Detkova E."/>
            <person name="Grouzdev D.S."/>
            <person name="Koziaeva V."/>
            <person name="Zhilina T."/>
        </authorList>
    </citation>
    <scope>NUCLEOTIDE SEQUENCE</scope>
    <source>
        <strain evidence="10">Z-7014</strain>
    </source>
</reference>
<feature type="transmembrane region" description="Helical" evidence="8">
    <location>
        <begin position="376"/>
        <end position="397"/>
    </location>
</feature>
<feature type="transmembrane region" description="Helical" evidence="8">
    <location>
        <begin position="331"/>
        <end position="356"/>
    </location>
</feature>
<keyword evidence="6 8" id="KW-0472">Membrane</keyword>
<evidence type="ECO:0000256" key="4">
    <source>
        <dbReference type="ARBA" id="ARBA00022989"/>
    </source>
</evidence>
<feature type="transmembrane region" description="Helical" evidence="8">
    <location>
        <begin position="137"/>
        <end position="159"/>
    </location>
</feature>
<evidence type="ECO:0000256" key="3">
    <source>
        <dbReference type="ARBA" id="ARBA00022692"/>
    </source>
</evidence>
<dbReference type="GO" id="GO:0016491">
    <property type="term" value="F:oxidoreductase activity"/>
    <property type="evidence" value="ECO:0007669"/>
    <property type="project" value="UniProtKB-KW"/>
</dbReference>
<protein>
    <recommendedName>
        <fullName evidence="9">NADH:quinone oxidoreductase/Mrp antiporter transmembrane domain-containing protein</fullName>
    </recommendedName>
</protein>
<gene>
    <name evidence="10" type="ORF">I0Q91_11225</name>
</gene>
<dbReference type="GO" id="GO:0042773">
    <property type="term" value="P:ATP synthesis coupled electron transport"/>
    <property type="evidence" value="ECO:0007669"/>
    <property type="project" value="InterPro"/>
</dbReference>
<keyword evidence="5" id="KW-0560">Oxidoreductase</keyword>
<evidence type="ECO:0000313" key="10">
    <source>
        <dbReference type="EMBL" id="MBF8437657.1"/>
    </source>
</evidence>
<feature type="transmembrane region" description="Helical" evidence="8">
    <location>
        <begin position="23"/>
        <end position="44"/>
    </location>
</feature>
<evidence type="ECO:0000256" key="5">
    <source>
        <dbReference type="ARBA" id="ARBA00023002"/>
    </source>
</evidence>
<feature type="transmembrane region" description="Helical" evidence="8">
    <location>
        <begin position="199"/>
        <end position="222"/>
    </location>
</feature>
<dbReference type="InterPro" id="IPR001750">
    <property type="entry name" value="ND/Mrp_TM"/>
</dbReference>
<feature type="transmembrane region" description="Helical" evidence="8">
    <location>
        <begin position="64"/>
        <end position="89"/>
    </location>
</feature>
<dbReference type="GO" id="GO:0005886">
    <property type="term" value="C:plasma membrane"/>
    <property type="evidence" value="ECO:0007669"/>
    <property type="project" value="UniProtKB-SubCell"/>
</dbReference>
<keyword evidence="11" id="KW-1185">Reference proteome</keyword>
<dbReference type="InterPro" id="IPR052175">
    <property type="entry name" value="ComplexI-like_HydComp"/>
</dbReference>
<evidence type="ECO:0000256" key="2">
    <source>
        <dbReference type="ARBA" id="ARBA00022475"/>
    </source>
</evidence>
<dbReference type="EMBL" id="JADPIE010000006">
    <property type="protein sequence ID" value="MBF8437657.1"/>
    <property type="molecule type" value="Genomic_DNA"/>
</dbReference>
<dbReference type="InterPro" id="IPR003918">
    <property type="entry name" value="NADH_UbQ_OxRdtase"/>
</dbReference>
<dbReference type="PANTHER" id="PTHR42682">
    <property type="entry name" value="HYDROGENASE-4 COMPONENT F"/>
    <property type="match status" value="1"/>
</dbReference>
<sequence>MSITSYLLIVHNQDKEALNAAKIYLYMAVIGGLAILMGVFLVYNQAGTIVFTEIADNIDLSGRVGYFIGFSLLLGFGVKAGMFPVHIWLPLAHPVAPTPASALLSGIMIKTGIYGIIVTFNYVISPGVPANQQLLEFFGQLIIVLGAITMFIGAFLAVFQDNMKTILAYSSVSQIGFILTGIGSAAYLGMAGSIGMESAMYHVISHALFKSSLFMIVGYIYLKTHDLNIYNHGGLWKKMPLTMGAFLTGMFGIIGLVGFNGFISKNLLHEAIYEAYKLDYNIIINYSEIIFTITSSITVLYFCKLFYYLFLGKEAKASKRINNKEYSLTGMLPFGIISVLILLTGIIPESIYLRFVELSGPGFNYSGGLNILDINIFSMYFISASFKAIGIGIIVFLMFKQFNIYKKSLPGKLSMQYLVFNPLYKILIFVSELLLLVFDRNTDISKVNSPNILFKISGLFKNIINKSEGEENSRWLKFLKRIYLQLAKINIILGFRKEETAKDRIEEAKKTIENINSFEDLTCYIYAGRYEGVFWDIKNLGFDLYLALFVLVILIILLKPGL</sequence>
<feature type="domain" description="NADH:quinone oxidoreductase/Mrp antiporter transmembrane" evidence="9">
    <location>
        <begin position="2"/>
        <end position="277"/>
    </location>
</feature>
<keyword evidence="4 8" id="KW-1133">Transmembrane helix</keyword>
<dbReference type="AlphaFoldDB" id="A0A931ASJ4"/>